<evidence type="ECO:0000313" key="3">
    <source>
        <dbReference type="Proteomes" id="UP000188586"/>
    </source>
</evidence>
<gene>
    <name evidence="2" type="ORF">BOX24_05310</name>
</gene>
<keyword evidence="1" id="KW-0812">Transmembrane</keyword>
<comment type="caution">
    <text evidence="2">The sequence shown here is derived from an EMBL/GenBank/DDBJ whole genome shotgun (WGS) entry which is preliminary data.</text>
</comment>
<evidence type="ECO:0000256" key="1">
    <source>
        <dbReference type="SAM" id="Phobius"/>
    </source>
</evidence>
<evidence type="ECO:0008006" key="4">
    <source>
        <dbReference type="Google" id="ProtNLM"/>
    </source>
</evidence>
<dbReference type="NCBIfam" id="NF038220">
    <property type="entry name" value="IcmT_TraK"/>
    <property type="match status" value="1"/>
</dbReference>
<feature type="transmembrane region" description="Helical" evidence="1">
    <location>
        <begin position="20"/>
        <end position="47"/>
    </location>
</feature>
<dbReference type="InterPro" id="IPR047756">
    <property type="entry name" value="IcmT-like"/>
</dbReference>
<sequence length="91" mass="10579">MWRWASSVPRLGPVDARAGIALLLFFFHMRLWTFGAALAGVVFFGLLERFGLTPPVAWRFFLRALSGPVVWPENPMKPVYRFYREYGEEKI</sequence>
<evidence type="ECO:0000313" key="2">
    <source>
        <dbReference type="EMBL" id="OOH72808.1"/>
    </source>
</evidence>
<dbReference type="Proteomes" id="UP000188586">
    <property type="component" value="Unassembled WGS sequence"/>
</dbReference>
<keyword evidence="1" id="KW-0472">Membrane</keyword>
<dbReference type="EMBL" id="MPOJ01000010">
    <property type="protein sequence ID" value="OOH72808.1"/>
    <property type="molecule type" value="Genomic_DNA"/>
</dbReference>
<dbReference type="RefSeq" id="WP_179108881.1">
    <property type="nucleotide sequence ID" value="NZ_JBPKCJ010000001.1"/>
</dbReference>
<dbReference type="AlphaFoldDB" id="A0A1V3SVP6"/>
<keyword evidence="1" id="KW-1133">Transmembrane helix</keyword>
<protein>
    <recommendedName>
        <fullName evidence="4">IcmT protein</fullName>
    </recommendedName>
</protein>
<accession>A0A1V3SVP6</accession>
<organism evidence="2 3">
    <name type="scientific">Leptospirillum ferriphilum</name>
    <dbReference type="NCBI Taxonomy" id="178606"/>
    <lineage>
        <taxon>Bacteria</taxon>
        <taxon>Pseudomonadati</taxon>
        <taxon>Nitrospirota</taxon>
        <taxon>Nitrospiria</taxon>
        <taxon>Nitrospirales</taxon>
        <taxon>Nitrospiraceae</taxon>
        <taxon>Leptospirillum</taxon>
    </lineage>
</organism>
<reference evidence="2 3" key="1">
    <citation type="submission" date="2016-11" db="EMBL/GenBank/DDBJ databases">
        <title>Comparative genomics of co-occurring bacteria in distinct bioleaching systems unravels niche-specific adaptation.</title>
        <authorList>
            <person name="Zhang X."/>
            <person name="Liu X."/>
            <person name="Yin H."/>
        </authorList>
    </citation>
    <scope>NUCLEOTIDE SEQUENCE [LARGE SCALE GENOMIC DNA]</scope>
    <source>
        <strain evidence="2 3">DX</strain>
    </source>
</reference>
<proteinExistence type="predicted"/>
<name>A0A1V3SVP6_9BACT</name>